<dbReference type="Pfam" id="PF06985">
    <property type="entry name" value="HET"/>
    <property type="match status" value="1"/>
</dbReference>
<evidence type="ECO:0000259" key="1">
    <source>
        <dbReference type="PROSITE" id="PS50011"/>
    </source>
</evidence>
<dbReference type="Gene3D" id="1.10.510.10">
    <property type="entry name" value="Transferase(Phosphotransferase) domain 1"/>
    <property type="match status" value="1"/>
</dbReference>
<keyword evidence="3" id="KW-1185">Reference proteome</keyword>
<dbReference type="Pfam" id="PF00069">
    <property type="entry name" value="Pkinase"/>
    <property type="match status" value="1"/>
</dbReference>
<comment type="caution">
    <text evidence="2">The sequence shown here is derived from an EMBL/GenBank/DDBJ whole genome shotgun (WGS) entry which is preliminary data.</text>
</comment>
<dbReference type="GO" id="GO:0005524">
    <property type="term" value="F:ATP binding"/>
    <property type="evidence" value="ECO:0007669"/>
    <property type="project" value="InterPro"/>
</dbReference>
<protein>
    <recommendedName>
        <fullName evidence="1">Protein kinase domain-containing protein</fullName>
    </recommendedName>
</protein>
<dbReference type="Proteomes" id="UP001187734">
    <property type="component" value="Unassembled WGS sequence"/>
</dbReference>
<feature type="domain" description="Protein kinase" evidence="1">
    <location>
        <begin position="174"/>
        <end position="614"/>
    </location>
</feature>
<dbReference type="SUPFAM" id="SSF56112">
    <property type="entry name" value="Protein kinase-like (PK-like)"/>
    <property type="match status" value="1"/>
</dbReference>
<dbReference type="PANTHER" id="PTHR33112:SF10">
    <property type="entry name" value="TOL"/>
    <property type="match status" value="1"/>
</dbReference>
<gene>
    <name evidence="2" type="ORF">FTOL_05783</name>
</gene>
<evidence type="ECO:0000313" key="3">
    <source>
        <dbReference type="Proteomes" id="UP001187734"/>
    </source>
</evidence>
<dbReference type="CDD" id="cd00180">
    <property type="entry name" value="PKc"/>
    <property type="match status" value="1"/>
</dbReference>
<dbReference type="AlphaFoldDB" id="A0AAE8SHW1"/>
<dbReference type="SMART" id="SM00220">
    <property type="entry name" value="S_TKc"/>
    <property type="match status" value="1"/>
</dbReference>
<proteinExistence type="predicted"/>
<dbReference type="GO" id="GO:0004672">
    <property type="term" value="F:protein kinase activity"/>
    <property type="evidence" value="ECO:0007669"/>
    <property type="project" value="InterPro"/>
</dbReference>
<dbReference type="PROSITE" id="PS50011">
    <property type="entry name" value="PROTEIN_KINASE_DOM"/>
    <property type="match status" value="1"/>
</dbReference>
<dbReference type="EMBL" id="ONZP01000184">
    <property type="protein sequence ID" value="SPJ76052.1"/>
    <property type="molecule type" value="Genomic_DNA"/>
</dbReference>
<accession>A0AAE8SHW1</accession>
<dbReference type="InterPro" id="IPR011009">
    <property type="entry name" value="Kinase-like_dom_sf"/>
</dbReference>
<organism evidence="2 3">
    <name type="scientific">Fusarium torulosum</name>
    <dbReference type="NCBI Taxonomy" id="33205"/>
    <lineage>
        <taxon>Eukaryota</taxon>
        <taxon>Fungi</taxon>
        <taxon>Dikarya</taxon>
        <taxon>Ascomycota</taxon>
        <taxon>Pezizomycotina</taxon>
        <taxon>Sordariomycetes</taxon>
        <taxon>Hypocreomycetidae</taxon>
        <taxon>Hypocreales</taxon>
        <taxon>Nectriaceae</taxon>
        <taxon>Fusarium</taxon>
    </lineage>
</organism>
<dbReference type="PANTHER" id="PTHR33112">
    <property type="entry name" value="DOMAIN PROTEIN, PUTATIVE-RELATED"/>
    <property type="match status" value="1"/>
</dbReference>
<name>A0AAE8SHW1_9HYPO</name>
<sequence length="1236" mass="140918">MMQPNIARISYEDVKTSMVDGDTNTFLNCHEFLPCNNVGLLAQEGRVKSTLEAWLPPGQDIQHLVEFFTENAPRVFLILVFTEPEQDYIQHCIQSLYDARLTDEDLPVFKKQAATTLPLFYTKDEKQCDFFSYWAMKPQDDFLRDQWSFLAPIFKKDKFSYDFYESQHLPFITRKENYESAGGNFADVASVGLHVEHLDPQNDRKQLKENKKCFQVAVKRLRNHAFPEGRSNDINRFFEKELQTLEMMRDLDSPHLIKPIAAYKKGEYKCFVFPWAQGGNLQAFWNDNKSPLDEKLVRWVLDQMTGMAHAIKLLHENKTRHGDIKPANILRFQMVDDKNNLGTLVIADVGVSKVHEQYTRYRTHPTTSTHGTMSYDPPEMDDYANGVPVPRIYDIWALGCVFLEFTIWLVFGQPGWRGFLQDITNQDQGCRFWENTSGVSQPHKKIQKWVNKVKSVVDKESAVWRVVELISKRLLVPMWSSTDDCSKKLKDIQIKSIRLWKDIQEHQAHPPGIESEIESIKRTSKELSGCKLNKVVFSSGRREEKPDDNYAKLLTVASNVQKSTKDNIKALSEKLLRIQTLSAGLLFSRKNRADAETVFDELQKISSCSSNPTFGRNLTNQAKRTSLLKDQWRSTTNKRWAFALISHLDWPTLRPTLNDHTIGICDSCIDTDFLSPVLDLGRSLEDLTSSSYNCRICKFLIVCLLKARPQPVGTVKLFMNHAGSAFGTSAAGNPVISIYGDPDHGSVLPHAQLGLPILPDFGSIQQFQLLRQWIYLCDQTHNCFPSQINSKVIGSMPTRLVYVGSDIDPKIHLIHTGKHATDRYVALSHCWGVLSDQERFCLYTKNKKQLEQDISFDSLPKTFRDAVTVTRNLGIFYLWIDSLCIIQDDEQDWEAESARMGPVFSSAYCTIAASSATSSLQGFLGTKTQRAATTIKTLQGCVHLAEPIDDFHKHVEQGALNKRGWVFQERALSRRTIHFTSTQVYWECGGGIQCETQAKLRNTQSEFIGDPNFPAYALNHHKDDRIRPIQYLYGVYSGLCLTNATDRSKAILGLQERLANAFESSAKYGVLSAYFERMLLWEAEIQGGMSRIAYTQTQSVPSWSWMAYLGNIRYLEIPFKEVNWMGNFIDPFGLLSDKTDWDGRLLAHANQLLIDEAELSKRSKIDQSGCRIDPIGWRGIVCGESKLSDDHGRFLEYVLLIRPTHSAEVLVNYERVGVAVLLDTHIVPGTTKVWVV</sequence>
<reference evidence="2" key="1">
    <citation type="submission" date="2018-03" db="EMBL/GenBank/DDBJ databases">
        <authorList>
            <person name="Guldener U."/>
        </authorList>
    </citation>
    <scope>NUCLEOTIDE SEQUENCE</scope>
</reference>
<evidence type="ECO:0000313" key="2">
    <source>
        <dbReference type="EMBL" id="SPJ76052.1"/>
    </source>
</evidence>
<dbReference type="InterPro" id="IPR010730">
    <property type="entry name" value="HET"/>
</dbReference>
<dbReference type="InterPro" id="IPR000719">
    <property type="entry name" value="Prot_kinase_dom"/>
</dbReference>